<dbReference type="PANTHER" id="PTHR33933:SF1">
    <property type="entry name" value="PROTEIN ADENYLYLTRANSFERASE MNTA-RELATED"/>
    <property type="match status" value="1"/>
</dbReference>
<dbReference type="AlphaFoldDB" id="A0A0L6W3J6"/>
<sequence length="102" mass="11733">MCPYNEKVESVKKQIIEKFKPVDIILFGSYAKGLARKQSDIDICVITETDNKRKLVQDILLEVDCDVDLDVVVYTPKQWEQYKNDKSRFAHVINKTGVRIGG</sequence>
<proteinExistence type="predicted"/>
<accession>A0A0L6W3J6</accession>
<evidence type="ECO:0000313" key="3">
    <source>
        <dbReference type="Proteomes" id="UP000037175"/>
    </source>
</evidence>
<dbReference type="InterPro" id="IPR002934">
    <property type="entry name" value="Polymerase_NTP_transf_dom"/>
</dbReference>
<dbReference type="EMBL" id="LGTE01000010">
    <property type="protein sequence ID" value="KNZ69664.1"/>
    <property type="molecule type" value="Genomic_DNA"/>
</dbReference>
<gene>
    <name evidence="2" type="ORF">Tfer_1685</name>
</gene>
<dbReference type="Gene3D" id="3.30.460.10">
    <property type="entry name" value="Beta Polymerase, domain 2"/>
    <property type="match status" value="1"/>
</dbReference>
<dbReference type="InterPro" id="IPR052548">
    <property type="entry name" value="Type_VII_TA_antitoxin"/>
</dbReference>
<organism evidence="2 3">
    <name type="scientific">Thermincola ferriacetica</name>
    <dbReference type="NCBI Taxonomy" id="281456"/>
    <lineage>
        <taxon>Bacteria</taxon>
        <taxon>Bacillati</taxon>
        <taxon>Bacillota</taxon>
        <taxon>Clostridia</taxon>
        <taxon>Eubacteriales</taxon>
        <taxon>Thermincolaceae</taxon>
        <taxon>Thermincola</taxon>
    </lineage>
</organism>
<dbReference type="GO" id="GO:0016779">
    <property type="term" value="F:nucleotidyltransferase activity"/>
    <property type="evidence" value="ECO:0007669"/>
    <property type="project" value="InterPro"/>
</dbReference>
<reference evidence="3" key="1">
    <citation type="submission" date="2015-07" db="EMBL/GenBank/DDBJ databases">
        <title>Complete Genome of Thermincola ferriacetica strain Z-0001T.</title>
        <authorList>
            <person name="Lusk B."/>
            <person name="Badalamenti J.P."/>
            <person name="Parameswaran P."/>
            <person name="Bond D.R."/>
            <person name="Torres C.I."/>
        </authorList>
    </citation>
    <scope>NUCLEOTIDE SEQUENCE [LARGE SCALE GENOMIC DNA]</scope>
    <source>
        <strain evidence="3">Z-0001</strain>
    </source>
</reference>
<name>A0A0L6W3J6_9FIRM</name>
<dbReference type="Proteomes" id="UP000037175">
    <property type="component" value="Unassembled WGS sequence"/>
</dbReference>
<feature type="domain" description="Polymerase nucleotidyl transferase" evidence="1">
    <location>
        <begin position="9"/>
        <end position="85"/>
    </location>
</feature>
<evidence type="ECO:0000313" key="2">
    <source>
        <dbReference type="EMBL" id="KNZ69664.1"/>
    </source>
</evidence>
<evidence type="ECO:0000259" key="1">
    <source>
        <dbReference type="Pfam" id="PF01909"/>
    </source>
</evidence>
<comment type="caution">
    <text evidence="2">The sequence shown here is derived from an EMBL/GenBank/DDBJ whole genome shotgun (WGS) entry which is preliminary data.</text>
</comment>
<dbReference type="PANTHER" id="PTHR33933">
    <property type="entry name" value="NUCLEOTIDYLTRANSFERASE"/>
    <property type="match status" value="1"/>
</dbReference>
<dbReference type="InterPro" id="IPR043519">
    <property type="entry name" value="NT_sf"/>
</dbReference>
<protein>
    <submittedName>
        <fullName evidence="2">DNA polymerase beta domain-containing protein region</fullName>
    </submittedName>
</protein>
<dbReference type="Pfam" id="PF01909">
    <property type="entry name" value="NTP_transf_2"/>
    <property type="match status" value="1"/>
</dbReference>
<keyword evidence="3" id="KW-1185">Reference proteome</keyword>
<dbReference type="RefSeq" id="WP_052217918.1">
    <property type="nucleotide sequence ID" value="NZ_LGTE01000010.1"/>
</dbReference>
<dbReference type="CDD" id="cd05403">
    <property type="entry name" value="NT_KNTase_like"/>
    <property type="match status" value="1"/>
</dbReference>
<dbReference type="SUPFAM" id="SSF81301">
    <property type="entry name" value="Nucleotidyltransferase"/>
    <property type="match status" value="1"/>
</dbReference>